<proteinExistence type="predicted"/>
<dbReference type="Proteomes" id="UP000266089">
    <property type="component" value="Unassembled WGS sequence"/>
</dbReference>
<keyword evidence="1" id="KW-0812">Transmembrane</keyword>
<comment type="caution">
    <text evidence="2">The sequence shown here is derived from an EMBL/GenBank/DDBJ whole genome shotgun (WGS) entry which is preliminary data.</text>
</comment>
<gene>
    <name evidence="2" type="ORF">Mcate_01283</name>
</gene>
<keyword evidence="1" id="KW-0472">Membrane</keyword>
<evidence type="ECO:0000256" key="1">
    <source>
        <dbReference type="SAM" id="Phobius"/>
    </source>
</evidence>
<name>A0A399E2C6_9DEIN</name>
<feature type="transmembrane region" description="Helical" evidence="1">
    <location>
        <begin position="105"/>
        <end position="128"/>
    </location>
</feature>
<dbReference type="EMBL" id="QWKX01000025">
    <property type="protein sequence ID" value="RIH77549.1"/>
    <property type="molecule type" value="Genomic_DNA"/>
</dbReference>
<dbReference type="Pfam" id="PF20398">
    <property type="entry name" value="DUF6691"/>
    <property type="match status" value="1"/>
</dbReference>
<keyword evidence="1" id="KW-1133">Transmembrane helix</keyword>
<feature type="transmembrane region" description="Helical" evidence="1">
    <location>
        <begin position="21"/>
        <end position="41"/>
    </location>
</feature>
<evidence type="ECO:0000313" key="3">
    <source>
        <dbReference type="Proteomes" id="UP000266089"/>
    </source>
</evidence>
<organism evidence="2 3">
    <name type="scientific">Meiothermus taiwanensis</name>
    <dbReference type="NCBI Taxonomy" id="172827"/>
    <lineage>
        <taxon>Bacteria</taxon>
        <taxon>Thermotogati</taxon>
        <taxon>Deinococcota</taxon>
        <taxon>Deinococci</taxon>
        <taxon>Thermales</taxon>
        <taxon>Thermaceae</taxon>
        <taxon>Meiothermus</taxon>
    </lineage>
</organism>
<feature type="transmembrane region" description="Helical" evidence="1">
    <location>
        <begin position="134"/>
        <end position="154"/>
    </location>
</feature>
<feature type="transmembrane region" description="Helical" evidence="1">
    <location>
        <begin position="61"/>
        <end position="80"/>
    </location>
</feature>
<accession>A0A399E2C6</accession>
<protein>
    <submittedName>
        <fullName evidence="2">Sulfur transport</fullName>
    </submittedName>
</protein>
<dbReference type="AlphaFoldDB" id="A0A399E2C6"/>
<reference evidence="2 3" key="1">
    <citation type="submission" date="2018-08" db="EMBL/GenBank/DDBJ databases">
        <title>Meiothermus cateniformans JCM 15151 genome sequencing project.</title>
        <authorList>
            <person name="Da Costa M.S."/>
            <person name="Albuquerque L."/>
            <person name="Raposo P."/>
            <person name="Froufe H.J.C."/>
            <person name="Barroso C.S."/>
            <person name="Egas C."/>
        </authorList>
    </citation>
    <scope>NUCLEOTIDE SEQUENCE [LARGE SCALE GENOMIC DNA]</scope>
    <source>
        <strain evidence="2 3">JCM 15151</strain>
    </source>
</reference>
<dbReference type="RefSeq" id="WP_027888102.1">
    <property type="nucleotide sequence ID" value="NZ_JBHSXZ010000005.1"/>
</dbReference>
<dbReference type="InterPro" id="IPR046513">
    <property type="entry name" value="DUF6691"/>
</dbReference>
<dbReference type="OrthoDB" id="9790409at2"/>
<sequence>MALPIRDEFELQSKAHTPGAVGLLAYLPYLLAGAFFGIVAIRSEIASWYRIYEMFRFESFHMYGVIGSAVLTASLSLWLLRKLEVRSRDGEPLRVRPADPGRYRYLLGGVVFGLGWGLVGACPGPIYALLGSGYAGALVILLGALLGTYVYGLVQRHLPH</sequence>
<evidence type="ECO:0000313" key="2">
    <source>
        <dbReference type="EMBL" id="RIH77549.1"/>
    </source>
</evidence>